<dbReference type="PROSITE" id="PS00061">
    <property type="entry name" value="ADH_SHORT"/>
    <property type="match status" value="1"/>
</dbReference>
<dbReference type="PANTHER" id="PTHR44196:SF1">
    <property type="entry name" value="DEHYDROGENASE_REDUCTASE SDR FAMILY MEMBER 7B"/>
    <property type="match status" value="1"/>
</dbReference>
<dbReference type="PRINTS" id="PR00080">
    <property type="entry name" value="SDRFAMILY"/>
</dbReference>
<dbReference type="STRING" id="2017.SAMN05444320_101301"/>
<proteinExistence type="inferred from homology"/>
<comment type="similarity">
    <text evidence="1 3">Belongs to the short-chain dehydrogenases/reductases (SDR) family.</text>
</comment>
<evidence type="ECO:0000313" key="4">
    <source>
        <dbReference type="EMBL" id="SHE51779.1"/>
    </source>
</evidence>
<keyword evidence="2" id="KW-0560">Oxidoreductase</keyword>
<evidence type="ECO:0000313" key="5">
    <source>
        <dbReference type="Proteomes" id="UP000184501"/>
    </source>
</evidence>
<gene>
    <name evidence="4" type="ORF">SAMN05444320_101301</name>
</gene>
<dbReference type="RefSeq" id="WP_073479495.1">
    <property type="nucleotide sequence ID" value="NZ_FQVN01000001.1"/>
</dbReference>
<dbReference type="InterPro" id="IPR036291">
    <property type="entry name" value="NAD(P)-bd_dom_sf"/>
</dbReference>
<dbReference type="SUPFAM" id="SSF51735">
    <property type="entry name" value="NAD(P)-binding Rossmann-fold domains"/>
    <property type="match status" value="1"/>
</dbReference>
<organism evidence="4 5">
    <name type="scientific">Streptoalloteichus hindustanus</name>
    <dbReference type="NCBI Taxonomy" id="2017"/>
    <lineage>
        <taxon>Bacteria</taxon>
        <taxon>Bacillati</taxon>
        <taxon>Actinomycetota</taxon>
        <taxon>Actinomycetes</taxon>
        <taxon>Pseudonocardiales</taxon>
        <taxon>Pseudonocardiaceae</taxon>
        <taxon>Streptoalloteichus</taxon>
    </lineage>
</organism>
<dbReference type="CDD" id="cd05233">
    <property type="entry name" value="SDR_c"/>
    <property type="match status" value="1"/>
</dbReference>
<dbReference type="PANTHER" id="PTHR44196">
    <property type="entry name" value="DEHYDROGENASE/REDUCTASE SDR FAMILY MEMBER 7B"/>
    <property type="match status" value="1"/>
</dbReference>
<evidence type="ECO:0000256" key="2">
    <source>
        <dbReference type="ARBA" id="ARBA00023002"/>
    </source>
</evidence>
<name>A0A1M4U4U9_STRHI</name>
<dbReference type="GO" id="GO:0016020">
    <property type="term" value="C:membrane"/>
    <property type="evidence" value="ECO:0007669"/>
    <property type="project" value="TreeGrafter"/>
</dbReference>
<evidence type="ECO:0000256" key="3">
    <source>
        <dbReference type="RuleBase" id="RU000363"/>
    </source>
</evidence>
<dbReference type="AlphaFoldDB" id="A0A1M4U4U9"/>
<dbReference type="FunFam" id="3.40.50.720:FF:000084">
    <property type="entry name" value="Short-chain dehydrogenase reductase"/>
    <property type="match status" value="1"/>
</dbReference>
<dbReference type="GO" id="GO:0016491">
    <property type="term" value="F:oxidoreductase activity"/>
    <property type="evidence" value="ECO:0007669"/>
    <property type="project" value="UniProtKB-KW"/>
</dbReference>
<evidence type="ECO:0000256" key="1">
    <source>
        <dbReference type="ARBA" id="ARBA00006484"/>
    </source>
</evidence>
<keyword evidence="5" id="KW-1185">Reference proteome</keyword>
<dbReference type="PRINTS" id="PR00081">
    <property type="entry name" value="GDHRDH"/>
</dbReference>
<sequence length="272" mass="28437">MRFEEGQVAVVTGAASGIGRALAAALVARGLRVVLADVEERPLAETAAALGDRTLPVVTDVADPAQVDRLAATALDRFGRVDLLVNNAGVGGGGGPAWTIPVDDWNWVWSVNVGGVVNGIRAFVPHMVEARRGHVVNIASLSGLTSPPFMAPYNATKHAVVTLSETLSAELGHLAPGVGVTVACPGMVRTRILEADRNRPAGLAERPEQPAWLVEGLNAVFAEQMRLAIEPEQAAETILVAVAEGRLHVLTHPETVAHVEGRVNALLAGLRA</sequence>
<dbReference type="Gene3D" id="3.40.50.720">
    <property type="entry name" value="NAD(P)-binding Rossmann-like Domain"/>
    <property type="match status" value="1"/>
</dbReference>
<dbReference type="Proteomes" id="UP000184501">
    <property type="component" value="Unassembled WGS sequence"/>
</dbReference>
<reference evidence="4 5" key="1">
    <citation type="submission" date="2016-11" db="EMBL/GenBank/DDBJ databases">
        <authorList>
            <person name="Jaros S."/>
            <person name="Januszkiewicz K."/>
            <person name="Wedrychowicz H."/>
        </authorList>
    </citation>
    <scope>NUCLEOTIDE SEQUENCE [LARGE SCALE GENOMIC DNA]</scope>
    <source>
        <strain evidence="4 5">DSM 44523</strain>
    </source>
</reference>
<dbReference type="OrthoDB" id="4690547at2"/>
<dbReference type="InterPro" id="IPR002347">
    <property type="entry name" value="SDR_fam"/>
</dbReference>
<dbReference type="EMBL" id="FQVN01000001">
    <property type="protein sequence ID" value="SHE51779.1"/>
    <property type="molecule type" value="Genomic_DNA"/>
</dbReference>
<dbReference type="Pfam" id="PF00106">
    <property type="entry name" value="adh_short"/>
    <property type="match status" value="1"/>
</dbReference>
<dbReference type="InterPro" id="IPR020904">
    <property type="entry name" value="Sc_DH/Rdtase_CS"/>
</dbReference>
<protein>
    <submittedName>
        <fullName evidence="4">NADP-dependent 3-hydroxy acid dehydrogenase YdfG</fullName>
    </submittedName>
</protein>
<accession>A0A1M4U4U9</accession>